<sequence length="60" mass="6819">MKAFKCLEKERLKDFLCSSSMKIYSDFFGHFRVISFLPFALSAVTVAPIGWFSSICAAQF</sequence>
<evidence type="ECO:0000313" key="3">
    <source>
        <dbReference type="Proteomes" id="UP000092971"/>
    </source>
</evidence>
<evidence type="ECO:0000256" key="1">
    <source>
        <dbReference type="SAM" id="Phobius"/>
    </source>
</evidence>
<keyword evidence="1" id="KW-0812">Transmembrane</keyword>
<proteinExistence type="predicted"/>
<dbReference type="EMBL" id="CP014672">
    <property type="protein sequence ID" value="ANW97897.1"/>
    <property type="molecule type" value="Genomic_DNA"/>
</dbReference>
<feature type="transmembrane region" description="Helical" evidence="1">
    <location>
        <begin position="31"/>
        <end position="52"/>
    </location>
</feature>
<dbReference type="AlphaFoldDB" id="A0A1B1YAU5"/>
<dbReference type="Proteomes" id="UP000092971">
    <property type="component" value="Chromosome"/>
</dbReference>
<keyword evidence="1" id="KW-1133">Transmembrane helix</keyword>
<reference evidence="2 3" key="1">
    <citation type="submission" date="2016-02" db="EMBL/GenBank/DDBJ databases">
        <title>Comparison of Clostridium stercorarium subspecies using comparative genomics and transcriptomics.</title>
        <authorList>
            <person name="Schellenberg J."/>
            <person name="Thallinger G."/>
            <person name="Levin D.B."/>
            <person name="Zhang X."/>
            <person name="Alvare G."/>
            <person name="Fristensky B."/>
            <person name="Sparling R."/>
        </authorList>
    </citation>
    <scope>NUCLEOTIDE SEQUENCE [LARGE SCALE GENOMIC DNA]</scope>
    <source>
        <strain evidence="2 3">DSM 2910</strain>
    </source>
</reference>
<organism evidence="2 3">
    <name type="scientific">Thermoclostridium stercorarium subsp. thermolacticum DSM 2910</name>
    <dbReference type="NCBI Taxonomy" id="1121336"/>
    <lineage>
        <taxon>Bacteria</taxon>
        <taxon>Bacillati</taxon>
        <taxon>Bacillota</taxon>
        <taxon>Clostridia</taxon>
        <taxon>Eubacteriales</taxon>
        <taxon>Oscillospiraceae</taxon>
        <taxon>Thermoclostridium</taxon>
    </lineage>
</organism>
<name>A0A1B1YAU5_THEST</name>
<keyword evidence="1" id="KW-0472">Membrane</keyword>
<protein>
    <submittedName>
        <fullName evidence="2">Uncharacterized protein</fullName>
    </submittedName>
</protein>
<gene>
    <name evidence="2" type="ORF">CSTERTH_02015</name>
</gene>
<evidence type="ECO:0000313" key="2">
    <source>
        <dbReference type="EMBL" id="ANW97897.1"/>
    </source>
</evidence>
<accession>A0A1B1YAU5</accession>